<protein>
    <recommendedName>
        <fullName evidence="2">Glycosyltransferase 2-like domain-containing protein</fullName>
    </recommendedName>
</protein>
<dbReference type="AlphaFoldDB" id="A0A6C0D4I3"/>
<sequence length="262" mass="30694">MSRTVVSFTSIPTRIRNIDSILLSIAEQTYQPDIIIIHYPKKCIRLNLDYDLEALKTIIEKSSLYDKIIINECDDYGPITKIYPIMNMSIIQPDDIIIVIDDDNYYNKYLFECLLVNFLKFNKKYAFCLSGIMYPKTLGSRYYCYESGCQTEIMEASFGYILSRSFLEDDFTNWVLHDIRSIEDIHNKNWENAFFSDDYVISKYLDTKGIVKGVVFSNDKIVKDTCFVENENCKRENSLCMLEHNLDKYFKAERELQGVGLL</sequence>
<evidence type="ECO:0008006" key="2">
    <source>
        <dbReference type="Google" id="ProtNLM"/>
    </source>
</evidence>
<accession>A0A6C0D4I3</accession>
<evidence type="ECO:0000313" key="1">
    <source>
        <dbReference type="EMBL" id="QHT10819.1"/>
    </source>
</evidence>
<name>A0A6C0D4I3_9ZZZZ</name>
<proteinExistence type="predicted"/>
<organism evidence="1">
    <name type="scientific">viral metagenome</name>
    <dbReference type="NCBI Taxonomy" id="1070528"/>
    <lineage>
        <taxon>unclassified sequences</taxon>
        <taxon>metagenomes</taxon>
        <taxon>organismal metagenomes</taxon>
    </lineage>
</organism>
<reference evidence="1" key="1">
    <citation type="journal article" date="2020" name="Nature">
        <title>Giant virus diversity and host interactions through global metagenomics.</title>
        <authorList>
            <person name="Schulz F."/>
            <person name="Roux S."/>
            <person name="Paez-Espino D."/>
            <person name="Jungbluth S."/>
            <person name="Walsh D.A."/>
            <person name="Denef V.J."/>
            <person name="McMahon K.D."/>
            <person name="Konstantinidis K.T."/>
            <person name="Eloe-Fadrosh E.A."/>
            <person name="Kyrpides N.C."/>
            <person name="Woyke T."/>
        </authorList>
    </citation>
    <scope>NUCLEOTIDE SEQUENCE</scope>
    <source>
        <strain evidence="1">GVMAG-M-3300023174-111</strain>
    </source>
</reference>
<dbReference type="EMBL" id="MN739530">
    <property type="protein sequence ID" value="QHT10819.1"/>
    <property type="molecule type" value="Genomic_DNA"/>
</dbReference>